<sequence>MPKTQRAVGILLGSSAYLLWALFPFYFEAINEVSIVEIIANRIIWSFVFLCIVITLTRRWYVIRTAFTDKRSLVLLTIAAVFLAANWSTYVFSIVTNNALASSLGYFITPLAVVALGVIILKEKLRRAQWIAVGVALLAVVVITLSYGTVPWIAIILAISWSIYGYIKKHLNFPAVESVAVEATVLLPIAITILIIMGLHHNASLFSGQLNMVGLLMLAGPVTAIPLMLFAGSATRVPLTVLGILEYITPVGLFIIGLVFFHEEMSSERWIGFSLIWIALVIFTIDELRHPHQAQPGDEYLIPEE</sequence>
<evidence type="ECO:0000313" key="11">
    <source>
        <dbReference type="EMBL" id="CAB4675645.1"/>
    </source>
</evidence>
<evidence type="ECO:0000256" key="3">
    <source>
        <dbReference type="ARBA" id="ARBA00022448"/>
    </source>
</evidence>
<protein>
    <submittedName>
        <fullName evidence="10">Unannotated protein</fullName>
    </submittedName>
</protein>
<dbReference type="InterPro" id="IPR004626">
    <property type="entry name" value="RarD"/>
</dbReference>
<evidence type="ECO:0000256" key="1">
    <source>
        <dbReference type="ARBA" id="ARBA00004651"/>
    </source>
</evidence>
<name>A0A6J6HIF8_9ZZZZ</name>
<feature type="transmembrane region" description="Helical" evidence="8">
    <location>
        <begin position="7"/>
        <end position="27"/>
    </location>
</feature>
<dbReference type="SUPFAM" id="SSF103481">
    <property type="entry name" value="Multidrug resistance efflux transporter EmrE"/>
    <property type="match status" value="2"/>
</dbReference>
<feature type="transmembrane region" description="Helical" evidence="8">
    <location>
        <begin position="239"/>
        <end position="261"/>
    </location>
</feature>
<reference evidence="10" key="1">
    <citation type="submission" date="2020-05" db="EMBL/GenBank/DDBJ databases">
        <authorList>
            <person name="Chiriac C."/>
            <person name="Salcher M."/>
            <person name="Ghai R."/>
            <person name="Kavagutti S V."/>
        </authorList>
    </citation>
    <scope>NUCLEOTIDE SEQUENCE</scope>
</reference>
<feature type="domain" description="EamA" evidence="9">
    <location>
        <begin position="153"/>
        <end position="284"/>
    </location>
</feature>
<evidence type="ECO:0000256" key="7">
    <source>
        <dbReference type="ARBA" id="ARBA00023136"/>
    </source>
</evidence>
<feature type="transmembrane region" description="Helical" evidence="8">
    <location>
        <begin position="267"/>
        <end position="285"/>
    </location>
</feature>
<feature type="transmembrane region" description="Helical" evidence="8">
    <location>
        <begin position="73"/>
        <end position="92"/>
    </location>
</feature>
<feature type="transmembrane region" description="Helical" evidence="8">
    <location>
        <begin position="179"/>
        <end position="200"/>
    </location>
</feature>
<evidence type="ECO:0000256" key="5">
    <source>
        <dbReference type="ARBA" id="ARBA00022692"/>
    </source>
</evidence>
<dbReference type="InterPro" id="IPR000620">
    <property type="entry name" value="EamA_dom"/>
</dbReference>
<keyword evidence="7 8" id="KW-0472">Membrane</keyword>
<feature type="domain" description="EamA" evidence="9">
    <location>
        <begin position="9"/>
        <end position="144"/>
    </location>
</feature>
<keyword evidence="6 8" id="KW-1133">Transmembrane helix</keyword>
<dbReference type="AlphaFoldDB" id="A0A6J6HIF8"/>
<feature type="transmembrane region" description="Helical" evidence="8">
    <location>
        <begin position="151"/>
        <end position="167"/>
    </location>
</feature>
<dbReference type="PANTHER" id="PTHR22911:SF137">
    <property type="entry name" value="SOLUTE CARRIER FAMILY 35 MEMBER G2-RELATED"/>
    <property type="match status" value="1"/>
</dbReference>
<keyword evidence="4" id="KW-1003">Cell membrane</keyword>
<evidence type="ECO:0000259" key="9">
    <source>
        <dbReference type="Pfam" id="PF00892"/>
    </source>
</evidence>
<keyword evidence="5 8" id="KW-0812">Transmembrane</keyword>
<comment type="subcellular location">
    <subcellularLocation>
        <location evidence="1">Cell membrane</location>
        <topology evidence="1">Multi-pass membrane protein</topology>
    </subcellularLocation>
</comment>
<dbReference type="EMBL" id="CAEZWR010000195">
    <property type="protein sequence ID" value="CAB4675645.1"/>
    <property type="molecule type" value="Genomic_DNA"/>
</dbReference>
<evidence type="ECO:0000256" key="4">
    <source>
        <dbReference type="ARBA" id="ARBA00022475"/>
    </source>
</evidence>
<dbReference type="InterPro" id="IPR037185">
    <property type="entry name" value="EmrE-like"/>
</dbReference>
<evidence type="ECO:0000256" key="8">
    <source>
        <dbReference type="SAM" id="Phobius"/>
    </source>
</evidence>
<comment type="similarity">
    <text evidence="2">Belongs to the EamA transporter family.</text>
</comment>
<feature type="transmembrane region" description="Helical" evidence="8">
    <location>
        <begin position="212"/>
        <end position="232"/>
    </location>
</feature>
<dbReference type="PANTHER" id="PTHR22911">
    <property type="entry name" value="ACYL-MALONYL CONDENSING ENZYME-RELATED"/>
    <property type="match status" value="1"/>
</dbReference>
<accession>A0A6J6HIF8</accession>
<gene>
    <name evidence="10" type="ORF">UFOPK1908_00130</name>
    <name evidence="11" type="ORF">UFOPK2282_01340</name>
</gene>
<keyword evidence="3" id="KW-0813">Transport</keyword>
<feature type="transmembrane region" description="Helical" evidence="8">
    <location>
        <begin position="104"/>
        <end position="121"/>
    </location>
</feature>
<dbReference type="NCBIfam" id="TIGR00688">
    <property type="entry name" value="rarD"/>
    <property type="match status" value="1"/>
</dbReference>
<evidence type="ECO:0000256" key="6">
    <source>
        <dbReference type="ARBA" id="ARBA00022989"/>
    </source>
</evidence>
<organism evidence="10">
    <name type="scientific">freshwater metagenome</name>
    <dbReference type="NCBI Taxonomy" id="449393"/>
    <lineage>
        <taxon>unclassified sequences</taxon>
        <taxon>metagenomes</taxon>
        <taxon>ecological metagenomes</taxon>
    </lineage>
</organism>
<feature type="transmembrane region" description="Helical" evidence="8">
    <location>
        <begin position="39"/>
        <end position="61"/>
    </location>
</feature>
<evidence type="ECO:0000313" key="10">
    <source>
        <dbReference type="EMBL" id="CAB4612303.1"/>
    </source>
</evidence>
<dbReference type="EMBL" id="CAEZVB010000002">
    <property type="protein sequence ID" value="CAB4612303.1"/>
    <property type="molecule type" value="Genomic_DNA"/>
</dbReference>
<dbReference type="Pfam" id="PF00892">
    <property type="entry name" value="EamA"/>
    <property type="match status" value="2"/>
</dbReference>
<proteinExistence type="inferred from homology"/>
<evidence type="ECO:0000256" key="2">
    <source>
        <dbReference type="ARBA" id="ARBA00007362"/>
    </source>
</evidence>
<dbReference type="GO" id="GO:0005886">
    <property type="term" value="C:plasma membrane"/>
    <property type="evidence" value="ECO:0007669"/>
    <property type="project" value="UniProtKB-SubCell"/>
</dbReference>